<protein>
    <submittedName>
        <fullName evidence="8">Mediator of RNA polymerase II transcription subunit 22</fullName>
    </submittedName>
</protein>
<dbReference type="GO" id="GO:0006357">
    <property type="term" value="P:regulation of transcription by RNA polymerase II"/>
    <property type="evidence" value="ECO:0007669"/>
    <property type="project" value="InterPro"/>
</dbReference>
<gene>
    <name evidence="8" type="ORF">B0I71DRAFT_136383</name>
    <name evidence="7" type="ORF">YALI1_F14168g</name>
</gene>
<dbReference type="PANTHER" id="PTHR12434:SF6">
    <property type="entry name" value="MEDIATOR OF RNA POLYMERASE II TRANSCRIPTION SUBUNIT 22"/>
    <property type="match status" value="1"/>
</dbReference>
<evidence type="ECO:0000256" key="4">
    <source>
        <dbReference type="ARBA" id="ARBA00023163"/>
    </source>
</evidence>
<dbReference type="GO" id="GO:0003712">
    <property type="term" value="F:transcription coregulator activity"/>
    <property type="evidence" value="ECO:0007669"/>
    <property type="project" value="InterPro"/>
</dbReference>
<evidence type="ECO:0000256" key="6">
    <source>
        <dbReference type="SAM" id="MobiDB-lite"/>
    </source>
</evidence>
<evidence type="ECO:0000256" key="5">
    <source>
        <dbReference type="ARBA" id="ARBA00023242"/>
    </source>
</evidence>
<proteinExistence type="inferred from homology"/>
<evidence type="ECO:0000313" key="8">
    <source>
        <dbReference type="EMBL" id="RDW23177.1"/>
    </source>
</evidence>
<dbReference type="InterPro" id="IPR009332">
    <property type="entry name" value="Med22"/>
</dbReference>
<comment type="similarity">
    <text evidence="2">Belongs to the Mediator complex subunit 22 family.</text>
</comment>
<accession>A0A1D8NMT5</accession>
<dbReference type="KEGG" id="yli:2907940"/>
<dbReference type="GO" id="GO:0016592">
    <property type="term" value="C:mediator complex"/>
    <property type="evidence" value="ECO:0007669"/>
    <property type="project" value="InterPro"/>
</dbReference>
<name>A0A1D8NMT5_YARLL</name>
<evidence type="ECO:0000313" key="7">
    <source>
        <dbReference type="EMBL" id="AOW06951.1"/>
    </source>
</evidence>
<dbReference type="eggNOG" id="ENOG502SD63">
    <property type="taxonomic scope" value="Eukaryota"/>
</dbReference>
<dbReference type="Proteomes" id="UP000182444">
    <property type="component" value="Chromosome 1F"/>
</dbReference>
<evidence type="ECO:0000313" key="10">
    <source>
        <dbReference type="Proteomes" id="UP000256601"/>
    </source>
</evidence>
<keyword evidence="5" id="KW-0539">Nucleus</keyword>
<dbReference type="SMR" id="A0A1D8NMT5"/>
<evidence type="ECO:0000313" key="9">
    <source>
        <dbReference type="Proteomes" id="UP000182444"/>
    </source>
</evidence>
<organism evidence="7 9">
    <name type="scientific">Yarrowia lipolytica</name>
    <name type="common">Candida lipolytica</name>
    <dbReference type="NCBI Taxonomy" id="4952"/>
    <lineage>
        <taxon>Eukaryota</taxon>
        <taxon>Fungi</taxon>
        <taxon>Dikarya</taxon>
        <taxon>Ascomycota</taxon>
        <taxon>Saccharomycotina</taxon>
        <taxon>Dipodascomycetes</taxon>
        <taxon>Dipodascales</taxon>
        <taxon>Dipodascales incertae sedis</taxon>
        <taxon>Yarrowia</taxon>
    </lineage>
</organism>
<reference evidence="7 9" key="1">
    <citation type="journal article" date="2016" name="PLoS ONE">
        <title>Sequence Assembly of Yarrowia lipolytica Strain W29/CLIB89 Shows Transposable Element Diversity.</title>
        <authorList>
            <person name="Magnan C."/>
            <person name="Yu J."/>
            <person name="Chang I."/>
            <person name="Jahn E."/>
            <person name="Kanomata Y."/>
            <person name="Wu J."/>
            <person name="Zeller M."/>
            <person name="Oakes M."/>
            <person name="Baldi P."/>
            <person name="Sandmeyer S."/>
        </authorList>
    </citation>
    <scope>NUCLEOTIDE SEQUENCE [LARGE SCALE GENOMIC DNA]</scope>
    <source>
        <strain evidence="7">CLIB89</strain>
        <strain evidence="9">CLIB89(W29)</strain>
    </source>
</reference>
<evidence type="ECO:0000256" key="3">
    <source>
        <dbReference type="ARBA" id="ARBA00023015"/>
    </source>
</evidence>
<dbReference type="OMA" id="HNRINAN"/>
<dbReference type="OrthoDB" id="203279at2759"/>
<dbReference type="Gene3D" id="6.10.280.160">
    <property type="entry name" value="Mediator of RNA polymerase II transcription subunit 22"/>
    <property type="match status" value="1"/>
</dbReference>
<dbReference type="VEuPathDB" id="FungiDB:YALI0_F10483g"/>
<evidence type="ECO:0000256" key="2">
    <source>
        <dbReference type="ARBA" id="ARBA00005942"/>
    </source>
</evidence>
<sequence>MSNRSITLLQRVDNATEQLNSKFTDIVNSAKVSSKDKSALAMETYLVEESTSAMVRSLEDLLFVTRSLKEAWILGQIRPVVNKPEDGGEGQLADELLDKIEDTSDGVDKETA</sequence>
<dbReference type="GeneID" id="2907940"/>
<evidence type="ECO:0000256" key="1">
    <source>
        <dbReference type="ARBA" id="ARBA00004123"/>
    </source>
</evidence>
<dbReference type="EMBL" id="CP017558">
    <property type="protein sequence ID" value="AOW06951.1"/>
    <property type="molecule type" value="Genomic_DNA"/>
</dbReference>
<feature type="compositionally biased region" description="Basic and acidic residues" evidence="6">
    <location>
        <begin position="96"/>
        <end position="112"/>
    </location>
</feature>
<keyword evidence="4" id="KW-0804">Transcription</keyword>
<dbReference type="AlphaFoldDB" id="A0A1D8NMT5"/>
<reference evidence="8 10" key="2">
    <citation type="submission" date="2018-07" db="EMBL/GenBank/DDBJ databases">
        <title>Draft Genome Assemblies for Five Robust Yarrowia lipolytica Strains Exhibiting High Lipid Production and Pentose Sugar Utilization and Sugar Alcohol Secretion from Undetoxified Lignocellulosic Biomass Hydrolysates.</title>
        <authorList>
            <consortium name="DOE Joint Genome Institute"/>
            <person name="Walker C."/>
            <person name="Ryu S."/>
            <person name="Na H."/>
            <person name="Zane M."/>
            <person name="LaButti K."/>
            <person name="Lipzen A."/>
            <person name="Haridas S."/>
            <person name="Barry K."/>
            <person name="Grigoriev I.V."/>
            <person name="Quarterman J."/>
            <person name="Slininger P."/>
            <person name="Dien B."/>
            <person name="Trinh C.T."/>
        </authorList>
    </citation>
    <scope>NUCLEOTIDE SEQUENCE [LARGE SCALE GENOMIC DNA]</scope>
    <source>
        <strain evidence="8 10">YB392</strain>
    </source>
</reference>
<comment type="subcellular location">
    <subcellularLocation>
        <location evidence="1">Nucleus</location>
    </subcellularLocation>
</comment>
<keyword evidence="3" id="KW-0805">Transcription regulation</keyword>
<dbReference type="VEuPathDB" id="FungiDB:YALI1_F14168g"/>
<dbReference type="Proteomes" id="UP000256601">
    <property type="component" value="Unassembled WGS sequence"/>
</dbReference>
<dbReference type="PANTHER" id="PTHR12434">
    <property type="entry name" value="MEDIATOR OF RNA POLYMERASE II TRANSCRIPTION SUBUNIT 22"/>
    <property type="match status" value="1"/>
</dbReference>
<dbReference type="Pfam" id="PF06179">
    <property type="entry name" value="Med22"/>
    <property type="match status" value="1"/>
</dbReference>
<dbReference type="RefSeq" id="XP_505247.2">
    <property type="nucleotide sequence ID" value="XM_505247.2"/>
</dbReference>
<dbReference type="EMBL" id="KZ859105">
    <property type="protein sequence ID" value="RDW23177.1"/>
    <property type="molecule type" value="Genomic_DNA"/>
</dbReference>
<feature type="region of interest" description="Disordered" evidence="6">
    <location>
        <begin position="83"/>
        <end position="112"/>
    </location>
</feature>